<accession>A0ABN8E570</accession>
<keyword evidence="5" id="KW-1185">Reference proteome</keyword>
<dbReference type="RefSeq" id="WP_237362578.1">
    <property type="nucleotide sequence ID" value="NZ_CAKLDM010000002.1"/>
</dbReference>
<dbReference type="Pfam" id="PF13505">
    <property type="entry name" value="OMP_b-brl"/>
    <property type="match status" value="1"/>
</dbReference>
<dbReference type="InterPro" id="IPR011250">
    <property type="entry name" value="OMP/PagP_B-barrel"/>
</dbReference>
<dbReference type="Proteomes" id="UP000838748">
    <property type="component" value="Unassembled WGS sequence"/>
</dbReference>
<dbReference type="SUPFAM" id="SSF56925">
    <property type="entry name" value="OMPA-like"/>
    <property type="match status" value="1"/>
</dbReference>
<evidence type="ECO:0000259" key="3">
    <source>
        <dbReference type="Pfam" id="PF13505"/>
    </source>
</evidence>
<feature type="chain" id="PRO_5046459017" evidence="2">
    <location>
        <begin position="20"/>
        <end position="164"/>
    </location>
</feature>
<dbReference type="EMBL" id="CAKLDM010000002">
    <property type="protein sequence ID" value="CAH0540728.1"/>
    <property type="molecule type" value="Genomic_DNA"/>
</dbReference>
<reference evidence="4" key="1">
    <citation type="submission" date="2021-11" db="EMBL/GenBank/DDBJ databases">
        <authorList>
            <person name="Rodrigo-Torres L."/>
            <person name="Arahal R. D."/>
            <person name="Lucena T."/>
        </authorList>
    </citation>
    <scope>NUCLEOTIDE SEQUENCE</scope>
    <source>
        <strain evidence="4">CECT 7928</strain>
    </source>
</reference>
<evidence type="ECO:0000313" key="5">
    <source>
        <dbReference type="Proteomes" id="UP000838748"/>
    </source>
</evidence>
<name>A0ABN8E570_9VIBR</name>
<evidence type="ECO:0000313" key="4">
    <source>
        <dbReference type="EMBL" id="CAH0540728.1"/>
    </source>
</evidence>
<dbReference type="Gene3D" id="2.40.160.20">
    <property type="match status" value="1"/>
</dbReference>
<dbReference type="InterPro" id="IPR027385">
    <property type="entry name" value="Beta-barrel_OMP"/>
</dbReference>
<protein>
    <submittedName>
        <fullName evidence="4">Outer membrane protein A</fullName>
    </submittedName>
</protein>
<comment type="caution">
    <text evidence="4">The sequence shown here is derived from an EMBL/GenBank/DDBJ whole genome shotgun (WGS) entry which is preliminary data.</text>
</comment>
<feature type="signal peptide" evidence="2">
    <location>
        <begin position="1"/>
        <end position="19"/>
    </location>
</feature>
<proteinExistence type="predicted"/>
<gene>
    <name evidence="4" type="primary">ompA_4</name>
    <name evidence="4" type="ORF">VMF7928_03071</name>
</gene>
<sequence>MKKALIVLTLLSVSAAASADTRFYGGSQIGVANLGNDSSATYGFHIGTSVTPNIGVEAGYQFNGKFDDSGYDNTNKDIKVRARYLAVRPNVDIGPYNLYVRVGIDDYSVTGENGYKENHAAPMYGFGAEYHFNERFSLGLGYNLYDMREDDLHSVTINSSFHFG</sequence>
<feature type="domain" description="Outer membrane protein beta-barrel" evidence="3">
    <location>
        <begin position="4"/>
        <end position="163"/>
    </location>
</feature>
<keyword evidence="1 2" id="KW-0732">Signal</keyword>
<evidence type="ECO:0000256" key="1">
    <source>
        <dbReference type="ARBA" id="ARBA00022729"/>
    </source>
</evidence>
<organism evidence="4 5">
    <name type="scientific">Vibrio marisflavi CECT 7928</name>
    <dbReference type="NCBI Taxonomy" id="634439"/>
    <lineage>
        <taxon>Bacteria</taxon>
        <taxon>Pseudomonadati</taxon>
        <taxon>Pseudomonadota</taxon>
        <taxon>Gammaproteobacteria</taxon>
        <taxon>Vibrionales</taxon>
        <taxon>Vibrionaceae</taxon>
        <taxon>Vibrio</taxon>
    </lineage>
</organism>
<evidence type="ECO:0000256" key="2">
    <source>
        <dbReference type="SAM" id="SignalP"/>
    </source>
</evidence>